<keyword evidence="4" id="KW-1185">Reference proteome</keyword>
<dbReference type="PANTHER" id="PTHR47432:SF1">
    <property type="entry name" value="CELL WALL ASSEMBLY REGULATOR SMI1"/>
    <property type="match status" value="1"/>
</dbReference>
<dbReference type="SMART" id="SM00860">
    <property type="entry name" value="SMI1_KNR4"/>
    <property type="match status" value="1"/>
</dbReference>
<dbReference type="Pfam" id="PF09346">
    <property type="entry name" value="SMI1_KNR4"/>
    <property type="match status" value="1"/>
</dbReference>
<proteinExistence type="predicted"/>
<evidence type="ECO:0000256" key="1">
    <source>
        <dbReference type="SAM" id="MobiDB-lite"/>
    </source>
</evidence>
<dbReference type="RefSeq" id="WP_381420777.1">
    <property type="nucleotide sequence ID" value="NZ_JBHSDH010000010.1"/>
</dbReference>
<evidence type="ECO:0000313" key="4">
    <source>
        <dbReference type="Proteomes" id="UP001595887"/>
    </source>
</evidence>
<dbReference type="EMBL" id="JBHSDH010000010">
    <property type="protein sequence ID" value="MFC4291186.1"/>
    <property type="molecule type" value="Genomic_DNA"/>
</dbReference>
<name>A0ABV8RCY6_9SPHN</name>
<accession>A0ABV8RCY6</accession>
<feature type="compositionally biased region" description="Polar residues" evidence="1">
    <location>
        <begin position="25"/>
        <end position="36"/>
    </location>
</feature>
<comment type="caution">
    <text evidence="3">The sequence shown here is derived from an EMBL/GenBank/DDBJ whole genome shotgun (WGS) entry which is preliminary data.</text>
</comment>
<sequence>MLLTVALVIGALIAIAIMANKNQAKGQDASPHTPQAMSDGHKPQPDAAPDRATWQMTLPDTPLGRSLAAAFVRFAESRIRIVDQLNPPASDDEIAEFEKDLGLIMPEEMRALYKIANGQKSPFLVTYVDGGPNKIELPLTLPEGHFVGNLFGNYEFLTLGDAKKEWDNWRVIIEQSSQEELDDFDDHVSADTNGGVRKQYANLKWIPIAKDGGGNAYAIDLDPTDQGNIGQIIVIGPDEDHRRVLAPTLADLFARIGGKAIELDDGDDQRFYFDIEE</sequence>
<dbReference type="InterPro" id="IPR018958">
    <property type="entry name" value="Knr4/Smi1-like_dom"/>
</dbReference>
<protein>
    <submittedName>
        <fullName evidence="3">SMI1/KNR4 family protein</fullName>
    </submittedName>
</protein>
<feature type="domain" description="Knr4/Smi1-like" evidence="2">
    <location>
        <begin position="88"/>
        <end position="255"/>
    </location>
</feature>
<dbReference type="SUPFAM" id="SSF160631">
    <property type="entry name" value="SMI1/KNR4-like"/>
    <property type="match status" value="1"/>
</dbReference>
<dbReference type="Gene3D" id="3.40.1580.10">
    <property type="entry name" value="SMI1/KNR4-like"/>
    <property type="match status" value="1"/>
</dbReference>
<evidence type="ECO:0000259" key="2">
    <source>
        <dbReference type="SMART" id="SM00860"/>
    </source>
</evidence>
<reference evidence="4" key="1">
    <citation type="journal article" date="2019" name="Int. J. Syst. Evol. Microbiol.">
        <title>The Global Catalogue of Microorganisms (GCM) 10K type strain sequencing project: providing services to taxonomists for standard genome sequencing and annotation.</title>
        <authorList>
            <consortium name="The Broad Institute Genomics Platform"/>
            <consortium name="The Broad Institute Genome Sequencing Center for Infectious Disease"/>
            <person name="Wu L."/>
            <person name="Ma J."/>
        </authorList>
    </citation>
    <scope>NUCLEOTIDE SEQUENCE [LARGE SCALE GENOMIC DNA]</scope>
    <source>
        <strain evidence="4">CECT 8531</strain>
    </source>
</reference>
<dbReference type="InterPro" id="IPR037883">
    <property type="entry name" value="Knr4/Smi1-like_sf"/>
</dbReference>
<dbReference type="Proteomes" id="UP001595887">
    <property type="component" value="Unassembled WGS sequence"/>
</dbReference>
<organism evidence="3 4">
    <name type="scientific">Sphingorhabdus arenilitoris</name>
    <dbReference type="NCBI Taxonomy" id="1490041"/>
    <lineage>
        <taxon>Bacteria</taxon>
        <taxon>Pseudomonadati</taxon>
        <taxon>Pseudomonadota</taxon>
        <taxon>Alphaproteobacteria</taxon>
        <taxon>Sphingomonadales</taxon>
        <taxon>Sphingomonadaceae</taxon>
        <taxon>Sphingorhabdus</taxon>
    </lineage>
</organism>
<dbReference type="InterPro" id="IPR051873">
    <property type="entry name" value="KNR4/SMI1_regulator"/>
</dbReference>
<evidence type="ECO:0000313" key="3">
    <source>
        <dbReference type="EMBL" id="MFC4291186.1"/>
    </source>
</evidence>
<feature type="region of interest" description="Disordered" evidence="1">
    <location>
        <begin position="25"/>
        <end position="52"/>
    </location>
</feature>
<gene>
    <name evidence="3" type="ORF">ACFOWX_02030</name>
</gene>
<dbReference type="PANTHER" id="PTHR47432">
    <property type="entry name" value="CELL WALL ASSEMBLY REGULATOR SMI1"/>
    <property type="match status" value="1"/>
</dbReference>